<comment type="caution">
    <text evidence="2">The sequence shown here is derived from an EMBL/GenBank/DDBJ whole genome shotgun (WGS) entry which is preliminary data.</text>
</comment>
<dbReference type="AlphaFoldDB" id="A0A8H6UWC2"/>
<dbReference type="Proteomes" id="UP000662466">
    <property type="component" value="Unassembled WGS sequence"/>
</dbReference>
<feature type="compositionally biased region" description="Polar residues" evidence="1">
    <location>
        <begin position="61"/>
        <end position="72"/>
    </location>
</feature>
<evidence type="ECO:0000313" key="2">
    <source>
        <dbReference type="EMBL" id="KAF7169468.1"/>
    </source>
</evidence>
<name>A0A8H6UWC2_9EURO</name>
<proteinExistence type="predicted"/>
<reference evidence="2" key="1">
    <citation type="submission" date="2020-06" db="EMBL/GenBank/DDBJ databases">
        <title>Draft genome sequences of strains closely related to Aspergillus parafelis and Aspergillus hiratsukae.</title>
        <authorList>
            <person name="Dos Santos R.A.C."/>
            <person name="Rivero-Menendez O."/>
            <person name="Steenwyk J.L."/>
            <person name="Mead M.E."/>
            <person name="Goldman G.H."/>
            <person name="Alastruey-Izquierdo A."/>
            <person name="Rokas A."/>
        </authorList>
    </citation>
    <scope>NUCLEOTIDE SEQUENCE</scope>
    <source>
        <strain evidence="2">CNM-CM6106</strain>
    </source>
</reference>
<sequence length="174" mass="20293">MNRPKASEEAAPAYHELFDTESINQPTATSSRTHQYAAVAQNDLNENANVASHHDIESHPQDSSNPLAQVDTTKPHFHCETCDRQLERRERRDKESECYAHTSHLTGFMDRMLYPGHHDNEQKQQEQYAQQEQHKPQPEVTPQERAQPQPRFKDGERERVEDYVDEERKLLGHI</sequence>
<organism evidence="2 3">
    <name type="scientific">Aspergillus hiratsukae</name>
    <dbReference type="NCBI Taxonomy" id="1194566"/>
    <lineage>
        <taxon>Eukaryota</taxon>
        <taxon>Fungi</taxon>
        <taxon>Dikarya</taxon>
        <taxon>Ascomycota</taxon>
        <taxon>Pezizomycotina</taxon>
        <taxon>Eurotiomycetes</taxon>
        <taxon>Eurotiomycetidae</taxon>
        <taxon>Eurotiales</taxon>
        <taxon>Aspergillaceae</taxon>
        <taxon>Aspergillus</taxon>
        <taxon>Aspergillus subgen. Fumigati</taxon>
    </lineage>
</organism>
<feature type="compositionally biased region" description="Basic and acidic residues" evidence="1">
    <location>
        <begin position="73"/>
        <end position="98"/>
    </location>
</feature>
<evidence type="ECO:0000256" key="1">
    <source>
        <dbReference type="SAM" id="MobiDB-lite"/>
    </source>
</evidence>
<accession>A0A8H6UWC2</accession>
<dbReference type="EMBL" id="JACBAF010002036">
    <property type="protein sequence ID" value="KAF7169468.1"/>
    <property type="molecule type" value="Genomic_DNA"/>
</dbReference>
<feature type="compositionally biased region" description="Polar residues" evidence="1">
    <location>
        <begin position="21"/>
        <end position="34"/>
    </location>
</feature>
<evidence type="ECO:0000313" key="3">
    <source>
        <dbReference type="Proteomes" id="UP000662466"/>
    </source>
</evidence>
<gene>
    <name evidence="2" type="ORF">CNMCM6106_004353</name>
</gene>
<feature type="region of interest" description="Disordered" evidence="1">
    <location>
        <begin position="1"/>
        <end position="161"/>
    </location>
</feature>
<feature type="compositionally biased region" description="Basic and acidic residues" evidence="1">
    <location>
        <begin position="151"/>
        <end position="161"/>
    </location>
</feature>
<protein>
    <submittedName>
        <fullName evidence="2">Uncharacterized protein</fullName>
    </submittedName>
</protein>